<gene>
    <name evidence="7" type="ORF">SGRAN_2676</name>
</gene>
<protein>
    <submittedName>
        <fullName evidence="7">Short-chain dehydrogenase/reductase SDR</fullName>
    </submittedName>
</protein>
<keyword evidence="3" id="KW-0560">Oxidoreductase</keyword>
<evidence type="ECO:0000256" key="4">
    <source>
        <dbReference type="RuleBase" id="RU000363"/>
    </source>
</evidence>
<organism evidence="7 8">
    <name type="scientific">Sphingopyxis granuli</name>
    <dbReference type="NCBI Taxonomy" id="267128"/>
    <lineage>
        <taxon>Bacteria</taxon>
        <taxon>Pseudomonadati</taxon>
        <taxon>Pseudomonadota</taxon>
        <taxon>Alphaproteobacteria</taxon>
        <taxon>Sphingomonadales</taxon>
        <taxon>Sphingomonadaceae</taxon>
        <taxon>Sphingopyxis</taxon>
    </lineage>
</organism>
<dbReference type="GO" id="GO:0016491">
    <property type="term" value="F:oxidoreductase activity"/>
    <property type="evidence" value="ECO:0007669"/>
    <property type="project" value="UniProtKB-KW"/>
</dbReference>
<dbReference type="InterPro" id="IPR036291">
    <property type="entry name" value="NAD(P)-bd_dom_sf"/>
</dbReference>
<dbReference type="PRINTS" id="PR00080">
    <property type="entry name" value="SDRFAMILY"/>
</dbReference>
<evidence type="ECO:0000256" key="5">
    <source>
        <dbReference type="SAM" id="MobiDB-lite"/>
    </source>
</evidence>
<reference evidence="7 8" key="1">
    <citation type="journal article" date="2016" name="BMC Genomics">
        <title>Genomic analysis of the nitrate-respiring Sphingopyxis granuli (formerly Sphingomonas macrogoltabida) strain TFA.</title>
        <authorList>
            <person name="Garcia-Romero I."/>
            <person name="Perez-Pulido A.J."/>
            <person name="Gonzalez-Flores Y.E."/>
            <person name="Reyes-Ramirez F."/>
            <person name="Santero E."/>
            <person name="Floriano B."/>
        </authorList>
    </citation>
    <scope>NUCLEOTIDE SEQUENCE [LARGE SCALE GENOMIC DNA]</scope>
    <source>
        <strain evidence="7 8">TFA</strain>
    </source>
</reference>
<evidence type="ECO:0000313" key="7">
    <source>
        <dbReference type="EMBL" id="AMG75026.1"/>
    </source>
</evidence>
<accession>A0AA86GMT4</accession>
<comment type="similarity">
    <text evidence="1 4">Belongs to the short-chain dehydrogenases/reductases (SDR) family.</text>
</comment>
<dbReference type="Gene3D" id="3.40.50.720">
    <property type="entry name" value="NAD(P)-binding Rossmann-like Domain"/>
    <property type="match status" value="1"/>
</dbReference>
<feature type="compositionally biased region" description="Low complexity" evidence="5">
    <location>
        <begin position="290"/>
        <end position="301"/>
    </location>
</feature>
<evidence type="ECO:0000256" key="2">
    <source>
        <dbReference type="ARBA" id="ARBA00022857"/>
    </source>
</evidence>
<evidence type="ECO:0000256" key="1">
    <source>
        <dbReference type="ARBA" id="ARBA00006484"/>
    </source>
</evidence>
<dbReference type="InterPro" id="IPR002347">
    <property type="entry name" value="SDR_fam"/>
</dbReference>
<feature type="region of interest" description="Disordered" evidence="5">
    <location>
        <begin position="271"/>
        <end position="301"/>
    </location>
</feature>
<sequence length="301" mass="32679">MREFEGRTAVITGGASGIGLAFAHLFGRNGCRIMLADIESTALDSAVEGLRKAGIAAFGEIADVAEPASVERLAARTFDRFGKVHLLFNNAGVSITGPTWRMSPDDWRWVWDVNVWGVVNGIRAFLPAMMAHGEEAHVINTGSLASFFGNGDHAPYCSSKAAVLGISQSLYSEMKAMKTRVGVTIVCPGMVATRIHQSWRNRPDADRPWSDREYADLAFREGSEAFQGAGLSPDVIAEATLDAVRNDRFYSFSGDRWPFFIRGALEPTLRGDNPPVATWGEDRRSEQERAPAPWAAAASGA</sequence>
<feature type="compositionally biased region" description="Basic and acidic residues" evidence="5">
    <location>
        <begin position="280"/>
        <end position="289"/>
    </location>
</feature>
<dbReference type="PRINTS" id="PR00081">
    <property type="entry name" value="GDHRDH"/>
</dbReference>
<dbReference type="AlphaFoldDB" id="A0AA86GMT4"/>
<keyword evidence="2" id="KW-0521">NADP</keyword>
<dbReference type="CDD" id="cd05233">
    <property type="entry name" value="SDR_c"/>
    <property type="match status" value="1"/>
</dbReference>
<dbReference type="FunFam" id="3.40.50.720:FF:000084">
    <property type="entry name" value="Short-chain dehydrogenase reductase"/>
    <property type="match status" value="1"/>
</dbReference>
<keyword evidence="8" id="KW-1185">Reference proteome</keyword>
<dbReference type="KEGG" id="sgi:SGRAN_2676"/>
<dbReference type="Proteomes" id="UP000058599">
    <property type="component" value="Chromosome"/>
</dbReference>
<evidence type="ECO:0000256" key="3">
    <source>
        <dbReference type="ARBA" id="ARBA00023002"/>
    </source>
</evidence>
<dbReference type="PANTHER" id="PTHR43391">
    <property type="entry name" value="RETINOL DEHYDROGENASE-RELATED"/>
    <property type="match status" value="1"/>
</dbReference>
<dbReference type="RefSeq" id="WP_067184429.1">
    <property type="nucleotide sequence ID" value="NZ_CP012199.1"/>
</dbReference>
<dbReference type="PANTHER" id="PTHR43391:SF14">
    <property type="entry name" value="DEHYDROGENASE_REDUCTASE SDR FAMILY PROTEIN 7-LIKE"/>
    <property type="match status" value="1"/>
</dbReference>
<dbReference type="InterPro" id="IPR057326">
    <property type="entry name" value="KR_dom"/>
</dbReference>
<evidence type="ECO:0000313" key="8">
    <source>
        <dbReference type="Proteomes" id="UP000058599"/>
    </source>
</evidence>
<dbReference type="SMART" id="SM00822">
    <property type="entry name" value="PKS_KR"/>
    <property type="match status" value="1"/>
</dbReference>
<dbReference type="EMBL" id="CP012199">
    <property type="protein sequence ID" value="AMG75026.1"/>
    <property type="molecule type" value="Genomic_DNA"/>
</dbReference>
<feature type="domain" description="Ketoreductase" evidence="6">
    <location>
        <begin position="7"/>
        <end position="194"/>
    </location>
</feature>
<dbReference type="SUPFAM" id="SSF51735">
    <property type="entry name" value="NAD(P)-binding Rossmann-fold domains"/>
    <property type="match status" value="1"/>
</dbReference>
<proteinExistence type="inferred from homology"/>
<name>A0AA86GMT4_9SPHN</name>
<evidence type="ECO:0000259" key="6">
    <source>
        <dbReference type="SMART" id="SM00822"/>
    </source>
</evidence>
<dbReference type="Pfam" id="PF00106">
    <property type="entry name" value="adh_short"/>
    <property type="match status" value="1"/>
</dbReference>